<gene>
    <name evidence="8" type="ORF">EAH82_21270</name>
</gene>
<dbReference type="Pfam" id="PF07687">
    <property type="entry name" value="M20_dimer"/>
    <property type="match status" value="1"/>
</dbReference>
<evidence type="ECO:0000256" key="6">
    <source>
        <dbReference type="SAM" id="SignalP"/>
    </source>
</evidence>
<feature type="chain" id="PRO_5021367890" evidence="6">
    <location>
        <begin position="27"/>
        <end position="417"/>
    </location>
</feature>
<feature type="active site" evidence="5">
    <location>
        <position position="116"/>
    </location>
</feature>
<evidence type="ECO:0000256" key="2">
    <source>
        <dbReference type="ARBA" id="ARBA00022723"/>
    </source>
</evidence>
<dbReference type="InterPro" id="IPR002933">
    <property type="entry name" value="Peptidase_M20"/>
</dbReference>
<dbReference type="GO" id="GO:0046872">
    <property type="term" value="F:metal ion binding"/>
    <property type="evidence" value="ECO:0007669"/>
    <property type="project" value="UniProtKB-KW"/>
</dbReference>
<dbReference type="InterPro" id="IPR017150">
    <property type="entry name" value="Pept_M20_glutamate_carboxypep"/>
</dbReference>
<evidence type="ECO:0000256" key="3">
    <source>
        <dbReference type="ARBA" id="ARBA00022801"/>
    </source>
</evidence>
<organism evidence="8 9">
    <name type="scientific">Variovorax guangxiensis</name>
    <dbReference type="NCBI Taxonomy" id="1775474"/>
    <lineage>
        <taxon>Bacteria</taxon>
        <taxon>Pseudomonadati</taxon>
        <taxon>Pseudomonadota</taxon>
        <taxon>Betaproteobacteria</taxon>
        <taxon>Burkholderiales</taxon>
        <taxon>Comamonadaceae</taxon>
        <taxon>Variovorax</taxon>
    </lineage>
</organism>
<dbReference type="OrthoDB" id="9776600at2"/>
<dbReference type="EMBL" id="RCZI01000012">
    <property type="protein sequence ID" value="TPG22251.1"/>
    <property type="molecule type" value="Genomic_DNA"/>
</dbReference>
<dbReference type="Proteomes" id="UP000319212">
    <property type="component" value="Unassembled WGS sequence"/>
</dbReference>
<dbReference type="SUPFAM" id="SSF55031">
    <property type="entry name" value="Bacterial exopeptidase dimerisation domain"/>
    <property type="match status" value="1"/>
</dbReference>
<dbReference type="InterPro" id="IPR050072">
    <property type="entry name" value="Peptidase_M20A"/>
</dbReference>
<dbReference type="PANTHER" id="PTHR43808">
    <property type="entry name" value="ACETYLORNITHINE DEACETYLASE"/>
    <property type="match status" value="1"/>
</dbReference>
<dbReference type="AlphaFoldDB" id="A0A502DDW3"/>
<evidence type="ECO:0000256" key="4">
    <source>
        <dbReference type="ARBA" id="ARBA00022833"/>
    </source>
</evidence>
<dbReference type="PANTHER" id="PTHR43808:SF10">
    <property type="entry name" value="BLL3749 PROTEIN"/>
    <property type="match status" value="1"/>
</dbReference>
<dbReference type="PIRSF" id="PIRSF037238">
    <property type="entry name" value="Carboxypeptidase_G2"/>
    <property type="match status" value="1"/>
</dbReference>
<comment type="cofactor">
    <cofactor evidence="1">
        <name>Zn(2+)</name>
        <dbReference type="ChEBI" id="CHEBI:29105"/>
    </cofactor>
</comment>
<name>A0A502DDW3_9BURK</name>
<dbReference type="Gene3D" id="3.40.630.10">
    <property type="entry name" value="Zn peptidases"/>
    <property type="match status" value="1"/>
</dbReference>
<keyword evidence="3 8" id="KW-0378">Hydrolase</keyword>
<dbReference type="PROSITE" id="PS00758">
    <property type="entry name" value="ARGE_DAPE_CPG2_1"/>
    <property type="match status" value="1"/>
</dbReference>
<sequence length="417" mass="44207">MKKNNARGFVVGMALGALALAPAAWAQQRRDNVLFDAATAQRPAVIKTLETLVNIETGTGDAEGMAASGNYLERELKSLGLTVERRKPAGLAVGDNIVGKIKGRGGKNLLLMAHMDTVYPKGMLAKAPFRVEGNKAYGPGIADDKGGIAVILHTLKLLKDYGVRDYGTLTVMFNTDEEKGSFGSRELIQEEAKAHDYVLSFEPTAAESENFTLGTSGIAYVQANVKGKASHAGAAPELGVNAVVEAADLVLRTLDLDDKAKGLRFNWTIVKGGAVSNIIPDSATVNADVRYARNEDFEAAMKTLEERAQQKKVPGAEVSIIVTRGRPAFNAGEGGKALVDKALGFYKEAGGSATVIERTGGGTDAAYASLSGKPVIESLGLPGFGYHSDKAEYVMIDAIPRRLYMAARLIMDLGSTK</sequence>
<dbReference type="Pfam" id="PF01546">
    <property type="entry name" value="Peptidase_M20"/>
    <property type="match status" value="1"/>
</dbReference>
<evidence type="ECO:0000313" key="8">
    <source>
        <dbReference type="EMBL" id="TPG22251.1"/>
    </source>
</evidence>
<dbReference type="Gene3D" id="3.30.70.360">
    <property type="match status" value="1"/>
</dbReference>
<dbReference type="NCBIfam" id="NF004788">
    <property type="entry name" value="PRK06133.1"/>
    <property type="match status" value="1"/>
</dbReference>
<keyword evidence="6" id="KW-0732">Signal</keyword>
<feature type="domain" description="Peptidase M20 dimerisation" evidence="7">
    <location>
        <begin position="214"/>
        <end position="314"/>
    </location>
</feature>
<evidence type="ECO:0000256" key="1">
    <source>
        <dbReference type="ARBA" id="ARBA00001947"/>
    </source>
</evidence>
<dbReference type="GO" id="GO:0016787">
    <property type="term" value="F:hydrolase activity"/>
    <property type="evidence" value="ECO:0007669"/>
    <property type="project" value="UniProtKB-KW"/>
</dbReference>
<comment type="caution">
    <text evidence="8">The sequence shown here is derived from an EMBL/GenBank/DDBJ whole genome shotgun (WGS) entry which is preliminary data.</text>
</comment>
<accession>A0A502DDW3</accession>
<evidence type="ECO:0000256" key="5">
    <source>
        <dbReference type="PIRSR" id="PIRSR037238-1"/>
    </source>
</evidence>
<keyword evidence="4" id="KW-0862">Zinc</keyword>
<dbReference type="PROSITE" id="PS00759">
    <property type="entry name" value="ARGE_DAPE_CPG2_2"/>
    <property type="match status" value="1"/>
</dbReference>
<proteinExistence type="predicted"/>
<dbReference type="InterPro" id="IPR036264">
    <property type="entry name" value="Bact_exopeptidase_dim_dom"/>
</dbReference>
<reference evidence="8 9" key="1">
    <citation type="journal article" date="2019" name="Environ. Microbiol.">
        <title>Species interactions and distinct microbial communities in high Arctic permafrost affected cryosols are associated with the CH4 and CO2 gas fluxes.</title>
        <authorList>
            <person name="Altshuler I."/>
            <person name="Hamel J."/>
            <person name="Turney S."/>
            <person name="Magnuson E."/>
            <person name="Levesque R."/>
            <person name="Greer C."/>
            <person name="Whyte L.G."/>
        </authorList>
    </citation>
    <scope>NUCLEOTIDE SEQUENCE [LARGE SCALE GENOMIC DNA]</scope>
    <source>
        <strain evidence="8 9">S06.C</strain>
    </source>
</reference>
<dbReference type="InterPro" id="IPR011650">
    <property type="entry name" value="Peptidase_M20_dimer"/>
</dbReference>
<keyword evidence="2" id="KW-0479">Metal-binding</keyword>
<feature type="signal peptide" evidence="6">
    <location>
        <begin position="1"/>
        <end position="26"/>
    </location>
</feature>
<evidence type="ECO:0000259" key="7">
    <source>
        <dbReference type="Pfam" id="PF07687"/>
    </source>
</evidence>
<protein>
    <submittedName>
        <fullName evidence="8">M20/M25/M40 family metallo-hydrolase</fullName>
    </submittedName>
</protein>
<dbReference type="CDD" id="cd03885">
    <property type="entry name" value="M20_CPDG2"/>
    <property type="match status" value="1"/>
</dbReference>
<feature type="active site" description="Proton acceptor" evidence="5">
    <location>
        <position position="177"/>
    </location>
</feature>
<dbReference type="SUPFAM" id="SSF53187">
    <property type="entry name" value="Zn-dependent exopeptidases"/>
    <property type="match status" value="1"/>
</dbReference>
<dbReference type="InterPro" id="IPR001261">
    <property type="entry name" value="ArgE/DapE_CS"/>
</dbReference>
<evidence type="ECO:0000313" key="9">
    <source>
        <dbReference type="Proteomes" id="UP000319212"/>
    </source>
</evidence>